<dbReference type="Proteomes" id="UP000290189">
    <property type="component" value="Unassembled WGS sequence"/>
</dbReference>
<gene>
    <name evidence="1" type="ORF">PLBR_LOCUS3227</name>
</gene>
<geneLocation type="mitochondrion" evidence="1"/>
<name>A0A3P3Y764_PLABS</name>
<evidence type="ECO:0000313" key="2">
    <source>
        <dbReference type="Proteomes" id="UP000290189"/>
    </source>
</evidence>
<dbReference type="EMBL" id="OVEO01000005">
    <property type="protein sequence ID" value="SPQ96012.1"/>
    <property type="molecule type" value="Genomic_DNA"/>
</dbReference>
<evidence type="ECO:0000313" key="1">
    <source>
        <dbReference type="EMBL" id="SPQ96012.1"/>
    </source>
</evidence>
<reference evidence="1 2" key="1">
    <citation type="submission" date="2018-03" db="EMBL/GenBank/DDBJ databases">
        <authorList>
            <person name="Fogelqvist J."/>
        </authorList>
    </citation>
    <scope>NUCLEOTIDE SEQUENCE [LARGE SCALE GENOMIC DNA]</scope>
</reference>
<organism evidence="1 2">
    <name type="scientific">Plasmodiophora brassicae</name>
    <name type="common">Clubroot disease agent</name>
    <dbReference type="NCBI Taxonomy" id="37360"/>
    <lineage>
        <taxon>Eukaryota</taxon>
        <taxon>Sar</taxon>
        <taxon>Rhizaria</taxon>
        <taxon>Endomyxa</taxon>
        <taxon>Phytomyxea</taxon>
        <taxon>Plasmodiophorida</taxon>
        <taxon>Plasmodiophoridae</taxon>
        <taxon>Plasmodiophora</taxon>
    </lineage>
</organism>
<dbReference type="AlphaFoldDB" id="A0A3P3Y764"/>
<proteinExistence type="predicted"/>
<sequence>MAMNGCSIFGRGRWTDVDRARKPEFVHQVTSRCCSIPQRDPIYCIIGGEENQFVKNENNATHRRRSYGRHVACQRTSPGSRATSLLGIRGTTNLVHNWSSCARYESRIMGS</sequence>
<protein>
    <submittedName>
        <fullName evidence="1">Uncharacterized protein</fullName>
    </submittedName>
</protein>
<accession>A0A3P3Y764</accession>
<keyword evidence="1" id="KW-0496">Mitochondrion</keyword>